<dbReference type="RefSeq" id="WP_136896762.1">
    <property type="nucleotide sequence ID" value="NZ_SWJE01000010.1"/>
</dbReference>
<gene>
    <name evidence="3" type="ORF">FAZ69_19740</name>
</gene>
<comment type="caution">
    <text evidence="3">The sequence shown here is derived from an EMBL/GenBank/DDBJ whole genome shotgun (WGS) entry which is preliminary data.</text>
</comment>
<evidence type="ECO:0000313" key="4">
    <source>
        <dbReference type="Proteomes" id="UP000305539"/>
    </source>
</evidence>
<accession>A0A4U1I145</accession>
<feature type="domain" description="Fumarylacetoacetase N-terminal" evidence="2">
    <location>
        <begin position="1"/>
        <end position="78"/>
    </location>
</feature>
<dbReference type="Proteomes" id="UP000305539">
    <property type="component" value="Unassembled WGS sequence"/>
</dbReference>
<evidence type="ECO:0000259" key="1">
    <source>
        <dbReference type="Pfam" id="PF01557"/>
    </source>
</evidence>
<dbReference type="PANTHER" id="PTHR43211">
    <property type="entry name" value="FUMARYLACETOACETATE HYDROLASE"/>
    <property type="match status" value="1"/>
</dbReference>
<evidence type="ECO:0000259" key="2">
    <source>
        <dbReference type="Pfam" id="PF18288"/>
    </source>
</evidence>
<keyword evidence="3" id="KW-0378">Hydrolase</keyword>
<dbReference type="OrthoDB" id="9775905at2"/>
<protein>
    <submittedName>
        <fullName evidence="3">Fumarylacetoacetate hydrolase</fullName>
    </submittedName>
</protein>
<dbReference type="Gene3D" id="3.90.850.10">
    <property type="entry name" value="Fumarylacetoacetase-like, C-terminal domain"/>
    <property type="match status" value="1"/>
</dbReference>
<sequence length="343" mass="36929">MKLASLKSSHPDGALTVVSRDLKQAVHAGAIAPTLRAALDDWDRAAPALASLYEALNSGHAADAFPFDPSACTAPLPRTHQFVDASAFLNHGRIMTQAYHPEKKSDPSVPILIQRQGDDFAGPHDDYPFPGEADNCDFEGEIGAVLADTPMGTTKDAALSKVRLFVLFNDVSMRKHLFRELGMGFGFILAKPATAFAPVAVTPGELGDAWRDGRVHLDLHVHRNGEAFGHPNGREMSFGFHELIAYMAYNRNLRAGTILGTGTFSNADYRSVGSACLAERRAIEVLATGESTTPWLRFGERLRFEMFGEDGQSIFGAIDHRFVQAASASAEHTGAHAQTGAAA</sequence>
<dbReference type="EMBL" id="SWJE01000010">
    <property type="protein sequence ID" value="TKC86869.1"/>
    <property type="molecule type" value="Genomic_DNA"/>
</dbReference>
<feature type="domain" description="Fumarylacetoacetase-like C-terminal" evidence="1">
    <location>
        <begin position="84"/>
        <end position="310"/>
    </location>
</feature>
<dbReference type="GO" id="GO:0016787">
    <property type="term" value="F:hydrolase activity"/>
    <property type="evidence" value="ECO:0007669"/>
    <property type="project" value="UniProtKB-KW"/>
</dbReference>
<dbReference type="InterPro" id="IPR036663">
    <property type="entry name" value="Fumarylacetoacetase_C_sf"/>
</dbReference>
<name>A0A4U1I145_9BURK</name>
<proteinExistence type="predicted"/>
<dbReference type="InterPro" id="IPR011234">
    <property type="entry name" value="Fumarylacetoacetase-like_C"/>
</dbReference>
<reference evidence="3 4" key="1">
    <citation type="submission" date="2019-04" db="EMBL/GenBank/DDBJ databases">
        <title>Trinickia sp. 7GSK02, isolated from subtropical forest soil.</title>
        <authorList>
            <person name="Gao Z.-H."/>
            <person name="Qiu L.-H."/>
        </authorList>
    </citation>
    <scope>NUCLEOTIDE SEQUENCE [LARGE SCALE GENOMIC DNA]</scope>
    <source>
        <strain evidence="3 4">7GSK02</strain>
    </source>
</reference>
<evidence type="ECO:0000313" key="3">
    <source>
        <dbReference type="EMBL" id="TKC86869.1"/>
    </source>
</evidence>
<dbReference type="AlphaFoldDB" id="A0A4U1I145"/>
<dbReference type="Pfam" id="PF01557">
    <property type="entry name" value="FAA_hydrolase"/>
    <property type="match status" value="1"/>
</dbReference>
<keyword evidence="4" id="KW-1185">Reference proteome</keyword>
<organism evidence="3 4">
    <name type="scientific">Trinickia terrae</name>
    <dbReference type="NCBI Taxonomy" id="2571161"/>
    <lineage>
        <taxon>Bacteria</taxon>
        <taxon>Pseudomonadati</taxon>
        <taxon>Pseudomonadota</taxon>
        <taxon>Betaproteobacteria</taxon>
        <taxon>Burkholderiales</taxon>
        <taxon>Burkholderiaceae</taxon>
        <taxon>Trinickia</taxon>
    </lineage>
</organism>
<dbReference type="PANTHER" id="PTHR43211:SF1">
    <property type="entry name" value="BLL6422 PROTEIN"/>
    <property type="match status" value="1"/>
</dbReference>
<dbReference type="InterPro" id="IPR041072">
    <property type="entry name" value="FAA_hydro_N"/>
</dbReference>
<dbReference type="Pfam" id="PF18288">
    <property type="entry name" value="FAA_hydro_N_2"/>
    <property type="match status" value="1"/>
</dbReference>
<dbReference type="SUPFAM" id="SSF56529">
    <property type="entry name" value="FAH"/>
    <property type="match status" value="1"/>
</dbReference>